<proteinExistence type="predicted"/>
<evidence type="ECO:0000313" key="2">
    <source>
        <dbReference type="EMBL" id="EFG07340.1"/>
    </source>
</evidence>
<protein>
    <submittedName>
        <fullName evidence="2">Uncharacterized protein</fullName>
    </submittedName>
</protein>
<evidence type="ECO:0000256" key="1">
    <source>
        <dbReference type="SAM" id="MobiDB-lite"/>
    </source>
</evidence>
<gene>
    <name evidence="2" type="ORF">SCLAV_2267</name>
</gene>
<keyword evidence="3" id="KW-1185">Reference proteome</keyword>
<reference evidence="2 3" key="1">
    <citation type="journal article" date="2010" name="Genome Biol. Evol.">
        <title>The sequence of a 1.8-mb bacterial linear plasmid reveals a rich evolutionary reservoir of secondary metabolic pathways.</title>
        <authorList>
            <person name="Medema M.H."/>
            <person name="Trefzer A."/>
            <person name="Kovalchuk A."/>
            <person name="van den Berg M."/>
            <person name="Mueller U."/>
            <person name="Heijne W."/>
            <person name="Wu L."/>
            <person name="Alam M.T."/>
            <person name="Ronning C.M."/>
            <person name="Nierman W.C."/>
            <person name="Bovenberg R.A.L."/>
            <person name="Breitling R."/>
            <person name="Takano E."/>
        </authorList>
    </citation>
    <scope>NUCLEOTIDE SEQUENCE [LARGE SCALE GENOMIC DNA]</scope>
    <source>
        <strain evidence="3">ATCC 27064 / DSM 738 / JCM 4710 / NBRC 13307 / NCIMB 12785 / NRRL 3585 / VKM Ac-602</strain>
    </source>
</reference>
<accession>E2Q7D4</accession>
<dbReference type="Proteomes" id="UP000002357">
    <property type="component" value="Chromosome"/>
</dbReference>
<dbReference type="AlphaFoldDB" id="E2Q7D4"/>
<sequence>MRQPLSQRLELNPFDFGPCACPRPDCKLKKKPRADGPKPPVPVALDEGDDRRPASHGPLSDEILRLPRLTEAPHPGGPSARGGGCRVVPGRDRRRITRAWTSDLGLPALRSRARRPPHPAPDG</sequence>
<organism evidence="2 3">
    <name type="scientific">Streptomyces clavuligerus</name>
    <dbReference type="NCBI Taxonomy" id="1901"/>
    <lineage>
        <taxon>Bacteria</taxon>
        <taxon>Bacillati</taxon>
        <taxon>Actinomycetota</taxon>
        <taxon>Actinomycetes</taxon>
        <taxon>Kitasatosporales</taxon>
        <taxon>Streptomycetaceae</taxon>
        <taxon>Streptomyces</taxon>
    </lineage>
</organism>
<name>E2Q7D4_STRCL</name>
<feature type="region of interest" description="Disordered" evidence="1">
    <location>
        <begin position="1"/>
        <end position="123"/>
    </location>
</feature>
<dbReference type="EMBL" id="CM000913">
    <property type="protein sequence ID" value="EFG07340.1"/>
    <property type="molecule type" value="Genomic_DNA"/>
</dbReference>
<evidence type="ECO:0000313" key="3">
    <source>
        <dbReference type="Proteomes" id="UP000002357"/>
    </source>
</evidence>